<comment type="caution">
    <text evidence="1">The sequence shown here is derived from an EMBL/GenBank/DDBJ whole genome shotgun (WGS) entry which is preliminary data.</text>
</comment>
<keyword evidence="2" id="KW-1185">Reference proteome</keyword>
<evidence type="ECO:0000313" key="1">
    <source>
        <dbReference type="EMBL" id="MCH90617.1"/>
    </source>
</evidence>
<proteinExistence type="predicted"/>
<organism evidence="1 2">
    <name type="scientific">Trifolium medium</name>
    <dbReference type="NCBI Taxonomy" id="97028"/>
    <lineage>
        <taxon>Eukaryota</taxon>
        <taxon>Viridiplantae</taxon>
        <taxon>Streptophyta</taxon>
        <taxon>Embryophyta</taxon>
        <taxon>Tracheophyta</taxon>
        <taxon>Spermatophyta</taxon>
        <taxon>Magnoliopsida</taxon>
        <taxon>eudicotyledons</taxon>
        <taxon>Gunneridae</taxon>
        <taxon>Pentapetalae</taxon>
        <taxon>rosids</taxon>
        <taxon>fabids</taxon>
        <taxon>Fabales</taxon>
        <taxon>Fabaceae</taxon>
        <taxon>Papilionoideae</taxon>
        <taxon>50 kb inversion clade</taxon>
        <taxon>NPAAA clade</taxon>
        <taxon>Hologalegina</taxon>
        <taxon>IRL clade</taxon>
        <taxon>Trifolieae</taxon>
        <taxon>Trifolium</taxon>
    </lineage>
</organism>
<gene>
    <name evidence="1" type="ORF">A2U01_0011535</name>
</gene>
<dbReference type="AlphaFoldDB" id="A0A392MSX9"/>
<sequence length="123" mass="13666">MENNNRESNSNSRSSSFRLGLGMNEAKVHTVVELGGFETKSTKSLLCDVGDFEESEKQQQQQKQLPLKNSLSSRQMKSLVALCDTMLPSIIDNNVVASSDEYVNNFYRISASMAGTPERVTLQ</sequence>
<dbReference type="EMBL" id="LXQA010018698">
    <property type="protein sequence ID" value="MCH90617.1"/>
    <property type="molecule type" value="Genomic_DNA"/>
</dbReference>
<dbReference type="Proteomes" id="UP000265520">
    <property type="component" value="Unassembled WGS sequence"/>
</dbReference>
<name>A0A392MSX9_9FABA</name>
<reference evidence="1 2" key="1">
    <citation type="journal article" date="2018" name="Front. Plant Sci.">
        <title>Red Clover (Trifolium pratense) and Zigzag Clover (T. medium) - A Picture of Genomic Similarities and Differences.</title>
        <authorList>
            <person name="Dluhosova J."/>
            <person name="Istvanek J."/>
            <person name="Nedelnik J."/>
            <person name="Repkova J."/>
        </authorList>
    </citation>
    <scope>NUCLEOTIDE SEQUENCE [LARGE SCALE GENOMIC DNA]</scope>
    <source>
        <strain evidence="2">cv. 10/8</strain>
        <tissue evidence="1">Leaf</tissue>
    </source>
</reference>
<protein>
    <submittedName>
        <fullName evidence="1">Long-chain-alcohol oxidase FAO4A-like</fullName>
    </submittedName>
</protein>
<accession>A0A392MSX9</accession>
<evidence type="ECO:0000313" key="2">
    <source>
        <dbReference type="Proteomes" id="UP000265520"/>
    </source>
</evidence>